<accession>A0ACC1BBV7</accession>
<keyword evidence="2" id="KW-1185">Reference proteome</keyword>
<dbReference type="Proteomes" id="UP001164250">
    <property type="component" value="Chromosome 5"/>
</dbReference>
<proteinExistence type="predicted"/>
<sequence length="503" mass="57428">MTLQRDLARAEVEDLLQEARNRSNNTPPIVVLIISTQNCECEIHWILQRRQTPVFGDPPYLDISVRSSDASQSPNGYSRSSSADNDFQENSPGSCSFQEGKVTVPIFVGIDLSQENIEAEIDENVEDLYKDVRCIQTEESLSRYADSNVSESSINRYRDSNVTFVEVNPAISGLTETENEEVNPATAGLNETKNENEEVKPATSGLTETENEEREKRELRSLTIERRERVEEHPSRFCFFQLPKTISTAAGRRHEKFPPLKYAVDSENLSRDGSQTSARSGAFDELIARNVEIPDGAESSSVSTLILPKVESTDPQDEKQLADHEKKSPLEPAKSVRDVGLDPMETELIDPWKWPDEFERLRREIIELWHDCNVSLIHRTYFFLVFKGDQKRFDVHRGRAQEVVLSQGNIFKGLKALQKERYILSQKMKKKFSKEQRQNLFLKWGIGLQTKHRRWQLANLLWSDAKDLNHVAESASVLEKLITFASRSRLSRGFIVSTSDHTP</sequence>
<organism evidence="1 2">
    <name type="scientific">Pistacia atlantica</name>
    <dbReference type="NCBI Taxonomy" id="434234"/>
    <lineage>
        <taxon>Eukaryota</taxon>
        <taxon>Viridiplantae</taxon>
        <taxon>Streptophyta</taxon>
        <taxon>Embryophyta</taxon>
        <taxon>Tracheophyta</taxon>
        <taxon>Spermatophyta</taxon>
        <taxon>Magnoliopsida</taxon>
        <taxon>eudicotyledons</taxon>
        <taxon>Gunneridae</taxon>
        <taxon>Pentapetalae</taxon>
        <taxon>rosids</taxon>
        <taxon>malvids</taxon>
        <taxon>Sapindales</taxon>
        <taxon>Anacardiaceae</taxon>
        <taxon>Pistacia</taxon>
    </lineage>
</organism>
<dbReference type="EMBL" id="CM047901">
    <property type="protein sequence ID" value="KAJ0096395.1"/>
    <property type="molecule type" value="Genomic_DNA"/>
</dbReference>
<evidence type="ECO:0000313" key="1">
    <source>
        <dbReference type="EMBL" id="KAJ0096395.1"/>
    </source>
</evidence>
<protein>
    <submittedName>
        <fullName evidence="1">Uncharacterized protein</fullName>
    </submittedName>
</protein>
<reference evidence="2" key="1">
    <citation type="journal article" date="2023" name="G3 (Bethesda)">
        <title>Genome assembly and association tests identify interacting loci associated with vigor, precocity, and sex in interspecific pistachio rootstocks.</title>
        <authorList>
            <person name="Palmer W."/>
            <person name="Jacygrad E."/>
            <person name="Sagayaradj S."/>
            <person name="Cavanaugh K."/>
            <person name="Han R."/>
            <person name="Bertier L."/>
            <person name="Beede B."/>
            <person name="Kafkas S."/>
            <person name="Golino D."/>
            <person name="Preece J."/>
            <person name="Michelmore R."/>
        </authorList>
    </citation>
    <scope>NUCLEOTIDE SEQUENCE [LARGE SCALE GENOMIC DNA]</scope>
</reference>
<evidence type="ECO:0000313" key="2">
    <source>
        <dbReference type="Proteomes" id="UP001164250"/>
    </source>
</evidence>
<gene>
    <name evidence="1" type="ORF">Patl1_29054</name>
</gene>
<name>A0ACC1BBV7_9ROSI</name>
<comment type="caution">
    <text evidence="1">The sequence shown here is derived from an EMBL/GenBank/DDBJ whole genome shotgun (WGS) entry which is preliminary data.</text>
</comment>